<keyword evidence="1" id="KW-0732">Signal</keyword>
<organism evidence="2 3">
    <name type="scientific">Moorena bouillonii PNG</name>
    <dbReference type="NCBI Taxonomy" id="568701"/>
    <lineage>
        <taxon>Bacteria</taxon>
        <taxon>Bacillati</taxon>
        <taxon>Cyanobacteriota</taxon>
        <taxon>Cyanophyceae</taxon>
        <taxon>Coleofasciculales</taxon>
        <taxon>Coleofasciculaceae</taxon>
        <taxon>Moorena</taxon>
    </lineage>
</organism>
<name>A0A1U7N0Z0_9CYAN</name>
<comment type="caution">
    <text evidence="2">The sequence shown here is derived from an EMBL/GenBank/DDBJ whole genome shotgun (WGS) entry which is preliminary data.</text>
</comment>
<accession>A0A1U7N0Z0</accession>
<protein>
    <recommendedName>
        <fullName evidence="4">CARDB domain-containing protein</fullName>
    </recommendedName>
</protein>
<evidence type="ECO:0000313" key="2">
    <source>
        <dbReference type="EMBL" id="OLT59564.1"/>
    </source>
</evidence>
<dbReference type="RefSeq" id="WP_075899045.1">
    <property type="nucleotide sequence ID" value="NZ_MKZS01000001.1"/>
</dbReference>
<gene>
    <name evidence="2" type="ORF">BJP37_11525</name>
</gene>
<proteinExistence type="predicted"/>
<sequence length="177" mass="19275">MKLVKTCLKLIGTIVLVCVLSLTLSQSKAFAFQEYQFANNSTPILLAWAPRTLTLKGSVYIVDDEVFGDEVCNVPVNGKITLAPGKSGNLINFKECCGDEVRAELYLDASNSYDHFEVDGSAKLYEGTSCKTDDLEDDQVVNLGVDKNDSETLKINLENTGIGGGDTADFDLRFTNT</sequence>
<reference evidence="2 3" key="1">
    <citation type="submission" date="2016-10" db="EMBL/GenBank/DDBJ databases">
        <title>Comparative genomics uncovers the prolific and rare metabolic potential of the cyanobacterial genus Moorea.</title>
        <authorList>
            <person name="Leao T."/>
            <person name="Castelao G."/>
            <person name="Korobeynikov A."/>
            <person name="Monroe E.A."/>
            <person name="Podell S."/>
            <person name="Glukhov E."/>
            <person name="Allen E."/>
            <person name="Gerwick W.H."/>
            <person name="Gerwick L."/>
        </authorList>
    </citation>
    <scope>NUCLEOTIDE SEQUENCE [LARGE SCALE GENOMIC DNA]</scope>
    <source>
        <strain evidence="2 3">PNG5-198</strain>
    </source>
</reference>
<feature type="signal peptide" evidence="1">
    <location>
        <begin position="1"/>
        <end position="31"/>
    </location>
</feature>
<evidence type="ECO:0000256" key="1">
    <source>
        <dbReference type="SAM" id="SignalP"/>
    </source>
</evidence>
<dbReference type="Proteomes" id="UP000186657">
    <property type="component" value="Unassembled WGS sequence"/>
</dbReference>
<feature type="chain" id="PRO_5012437126" description="CARDB domain-containing protein" evidence="1">
    <location>
        <begin position="32"/>
        <end position="177"/>
    </location>
</feature>
<evidence type="ECO:0008006" key="4">
    <source>
        <dbReference type="Google" id="ProtNLM"/>
    </source>
</evidence>
<dbReference type="AlphaFoldDB" id="A0A1U7N0Z0"/>
<keyword evidence="3" id="KW-1185">Reference proteome</keyword>
<dbReference type="EMBL" id="MKZS01000001">
    <property type="protein sequence ID" value="OLT59564.1"/>
    <property type="molecule type" value="Genomic_DNA"/>
</dbReference>
<evidence type="ECO:0000313" key="3">
    <source>
        <dbReference type="Proteomes" id="UP000186657"/>
    </source>
</evidence>